<dbReference type="RefSeq" id="WP_131937374.1">
    <property type="nucleotide sequence ID" value="NZ_CP037747.1"/>
</dbReference>
<protein>
    <recommendedName>
        <fullName evidence="5">SIMPL domain-containing protein</fullName>
    </recommendedName>
</protein>
<dbReference type="Proteomes" id="UP000306813">
    <property type="component" value="Unassembled WGS sequence"/>
</dbReference>
<proteinExistence type="predicted"/>
<comment type="caution">
    <text evidence="1">The sequence shown here is derived from an EMBL/GenBank/DDBJ whole genome shotgun (WGS) entry which is preliminary data.</text>
</comment>
<evidence type="ECO:0000313" key="3">
    <source>
        <dbReference type="Proteomes" id="UP000306813"/>
    </source>
</evidence>
<gene>
    <name evidence="1" type="ORF">FDW42_07580</name>
    <name evidence="2" type="ORF">FVD16_05060</name>
</gene>
<accession>A0AAX2UHV1</accession>
<organism evidence="1 3">
    <name type="scientific">Campylobacter helveticus</name>
    <dbReference type="NCBI Taxonomy" id="28898"/>
    <lineage>
        <taxon>Bacteria</taxon>
        <taxon>Pseudomonadati</taxon>
        <taxon>Campylobacterota</taxon>
        <taxon>Epsilonproteobacteria</taxon>
        <taxon>Campylobacterales</taxon>
        <taxon>Campylobacteraceae</taxon>
        <taxon>Campylobacter</taxon>
    </lineage>
</organism>
<evidence type="ECO:0000313" key="4">
    <source>
        <dbReference type="Proteomes" id="UP000321317"/>
    </source>
</evidence>
<reference evidence="1 3" key="1">
    <citation type="submission" date="2019-05" db="EMBL/GenBank/DDBJ databases">
        <title>Draft genomes of eight strains of Campylobacter helveticus isolated from cats and a dog in New Zealand.</title>
        <authorList>
            <person name="Bojanic K."/>
            <person name="Midwinter A.C."/>
            <person name="Biggs P.J."/>
            <person name="Acke E."/>
            <person name="Cornelius A.J."/>
            <person name="Marshall J.C."/>
        </authorList>
    </citation>
    <scope>NUCLEOTIDE SEQUENCE [LARGE SCALE GENOMIC DNA]</scope>
    <source>
        <strain evidence="1 3">ACP123b</strain>
    </source>
</reference>
<name>A0AAX2UHV1_9BACT</name>
<evidence type="ECO:0000313" key="1">
    <source>
        <dbReference type="EMBL" id="TNB56287.1"/>
    </source>
</evidence>
<dbReference type="EMBL" id="VDBS01000057">
    <property type="protein sequence ID" value="TNB56287.1"/>
    <property type="molecule type" value="Genomic_DNA"/>
</dbReference>
<evidence type="ECO:0008006" key="5">
    <source>
        <dbReference type="Google" id="ProtNLM"/>
    </source>
</evidence>
<evidence type="ECO:0000313" key="2">
    <source>
        <dbReference type="EMBL" id="TXK57141.1"/>
    </source>
</evidence>
<dbReference type="AlphaFoldDB" id="A0AAX2UHV1"/>
<sequence length="253" mass="27930">MLTFFKGLGVGFLCLLLFIAGVVFNVEFLGKKSSSNEVELITKAESSIKVKPDIYEAEINFWANEDLSTKLHLSETEKAQISQSFKEILERSAKDKFCTGGAYSLEANFSYENNFKVPKGQRLNAVLNCEIKEGNLSAFNAFLNDINAIVAKSEFIGVSTPALRANFSSDLLKATKEKLNDELLTKAYEYEKNYSTKLNKNCVLKSFSLNSAPIVTPRALMMSAKSAANEAISLPLTNEQSQSAVANLLFICK</sequence>
<dbReference type="Proteomes" id="UP000321317">
    <property type="component" value="Unassembled WGS sequence"/>
</dbReference>
<keyword evidence="4" id="KW-1185">Reference proteome</keyword>
<dbReference type="EMBL" id="VRMA01000043">
    <property type="protein sequence ID" value="TXK57141.1"/>
    <property type="molecule type" value="Genomic_DNA"/>
</dbReference>
<reference evidence="2 4" key="2">
    <citation type="submission" date="2019-08" db="EMBL/GenBank/DDBJ databases">
        <title>Rapid identification of Enteric Bacteria from Whole Genome Sequences (WGS) using Average Nucleotide Identity (ANI).</title>
        <authorList>
            <person name="Lane C."/>
        </authorList>
    </citation>
    <scope>NUCLEOTIDE SEQUENCE [LARGE SCALE GENOMIC DNA]</scope>
    <source>
        <strain evidence="2 4">D4984</strain>
    </source>
</reference>